<keyword evidence="8" id="KW-0325">Glycoprotein</keyword>
<organism evidence="9 10">
    <name type="scientific">Thalassovita taeanensis</name>
    <dbReference type="NCBI Taxonomy" id="657014"/>
    <lineage>
        <taxon>Bacteria</taxon>
        <taxon>Pseudomonadati</taxon>
        <taxon>Pseudomonadota</taxon>
        <taxon>Alphaproteobacteria</taxon>
        <taxon>Rhodobacterales</taxon>
        <taxon>Roseobacteraceae</taxon>
        <taxon>Thalassovita</taxon>
    </lineage>
</organism>
<dbReference type="EMBL" id="FOEP01000001">
    <property type="protein sequence ID" value="SEP54919.1"/>
    <property type="molecule type" value="Genomic_DNA"/>
</dbReference>
<dbReference type="GO" id="GO:0012505">
    <property type="term" value="C:endomembrane system"/>
    <property type="evidence" value="ECO:0007669"/>
    <property type="project" value="UniProtKB-SubCell"/>
</dbReference>
<reference evidence="9 10" key="1">
    <citation type="submission" date="2016-10" db="EMBL/GenBank/DDBJ databases">
        <authorList>
            <person name="de Groot N.N."/>
        </authorList>
    </citation>
    <scope>NUCLEOTIDE SEQUENCE [LARGE SCALE GENOMIC DNA]</scope>
    <source>
        <strain evidence="9 10">DSM 22007</strain>
    </source>
</reference>
<keyword evidence="3 9" id="KW-0328">Glycosyltransferase</keyword>
<dbReference type="AlphaFoldDB" id="A0A1H8YS16"/>
<keyword evidence="10" id="KW-1185">Reference proteome</keyword>
<evidence type="ECO:0000256" key="2">
    <source>
        <dbReference type="ARBA" id="ARBA00004308"/>
    </source>
</evidence>
<evidence type="ECO:0000256" key="1">
    <source>
        <dbReference type="ARBA" id="ARBA00004167"/>
    </source>
</evidence>
<evidence type="ECO:0000313" key="9">
    <source>
        <dbReference type="EMBL" id="SEP54919.1"/>
    </source>
</evidence>
<sequence length="219" mass="23779">MSSSFLNVQALADRARFWLARRSGDEARLRGFSAPLEALAAEAAGKTVAVVGNARSLTTTQFGPQIDAADIVIRLNKGEISAPEGQGRRTDWLAMSVPVAPDIIRAHDPKRLLWVTPKRRRLPYHVASDPRFCLLPEDHSDRLRATLGSRPSTGVMIIALAASLPVASLRIYGFDFFATLSTTGGRSAAQVPHDFAAEKLWVEALVAADPKIELIRAQS</sequence>
<evidence type="ECO:0000256" key="3">
    <source>
        <dbReference type="ARBA" id="ARBA00022676"/>
    </source>
</evidence>
<name>A0A1H8YS16_9RHOB</name>
<dbReference type="Pfam" id="PF00777">
    <property type="entry name" value="Glyco_transf_29"/>
    <property type="match status" value="1"/>
</dbReference>
<evidence type="ECO:0000256" key="8">
    <source>
        <dbReference type="ARBA" id="ARBA00023180"/>
    </source>
</evidence>
<dbReference type="InterPro" id="IPR038578">
    <property type="entry name" value="GT29-like_sf"/>
</dbReference>
<dbReference type="Proteomes" id="UP000198634">
    <property type="component" value="Unassembled WGS sequence"/>
</dbReference>
<evidence type="ECO:0000313" key="10">
    <source>
        <dbReference type="Proteomes" id="UP000198634"/>
    </source>
</evidence>
<dbReference type="GO" id="GO:0008373">
    <property type="term" value="F:sialyltransferase activity"/>
    <property type="evidence" value="ECO:0007669"/>
    <property type="project" value="InterPro"/>
</dbReference>
<dbReference type="STRING" id="657014.SAMN04488092_10124"/>
<gene>
    <name evidence="9" type="ORF">SAMN04488092_10124</name>
</gene>
<keyword evidence="5" id="KW-0812">Transmembrane</keyword>
<keyword evidence="7" id="KW-0472">Membrane</keyword>
<dbReference type="GO" id="GO:0016020">
    <property type="term" value="C:membrane"/>
    <property type="evidence" value="ECO:0007669"/>
    <property type="project" value="UniProtKB-SubCell"/>
</dbReference>
<proteinExistence type="predicted"/>
<keyword evidence="6" id="KW-1133">Transmembrane helix</keyword>
<accession>A0A1H8YS16</accession>
<dbReference type="RefSeq" id="WP_090266487.1">
    <property type="nucleotide sequence ID" value="NZ_FOEP01000001.1"/>
</dbReference>
<evidence type="ECO:0000256" key="4">
    <source>
        <dbReference type="ARBA" id="ARBA00022679"/>
    </source>
</evidence>
<dbReference type="OrthoDB" id="5614897at2"/>
<evidence type="ECO:0000256" key="7">
    <source>
        <dbReference type="ARBA" id="ARBA00023136"/>
    </source>
</evidence>
<keyword evidence="4 9" id="KW-0808">Transferase</keyword>
<dbReference type="Gene3D" id="3.90.1480.20">
    <property type="entry name" value="Glycosyl transferase family 29"/>
    <property type="match status" value="1"/>
</dbReference>
<evidence type="ECO:0000256" key="6">
    <source>
        <dbReference type="ARBA" id="ARBA00022989"/>
    </source>
</evidence>
<protein>
    <submittedName>
        <fullName evidence="9">Glycosyltransferase family 29 (Sialyltransferase)</fullName>
    </submittedName>
</protein>
<dbReference type="InterPro" id="IPR001675">
    <property type="entry name" value="Glyco_trans_29"/>
</dbReference>
<evidence type="ECO:0000256" key="5">
    <source>
        <dbReference type="ARBA" id="ARBA00022692"/>
    </source>
</evidence>
<comment type="subcellular location">
    <subcellularLocation>
        <location evidence="2">Endomembrane system</location>
    </subcellularLocation>
    <subcellularLocation>
        <location evidence="1">Membrane</location>
        <topology evidence="1">Single-pass membrane protein</topology>
    </subcellularLocation>
</comment>